<reference evidence="2 3" key="1">
    <citation type="submission" date="2022-04" db="EMBL/GenBank/DDBJ databases">
        <title>Chromosome-level reference genomes for two strains of Caenorhabditis briggsae: an improved platform for comparative genomics.</title>
        <authorList>
            <person name="Stevens L."/>
            <person name="Andersen E."/>
        </authorList>
    </citation>
    <scope>NUCLEOTIDE SEQUENCE [LARGE SCALE GENOMIC DNA]</scope>
    <source>
        <strain evidence="2">VX34</strain>
        <tissue evidence="2">Whole-organism</tissue>
    </source>
</reference>
<evidence type="ECO:0000313" key="3">
    <source>
        <dbReference type="Proteomes" id="UP000829354"/>
    </source>
</evidence>
<evidence type="ECO:0000256" key="1">
    <source>
        <dbReference type="SAM" id="SignalP"/>
    </source>
</evidence>
<dbReference type="AlphaFoldDB" id="A0AAE9E8N7"/>
<feature type="signal peptide" evidence="1">
    <location>
        <begin position="1"/>
        <end position="21"/>
    </location>
</feature>
<feature type="chain" id="PRO_5042220766" evidence="1">
    <location>
        <begin position="22"/>
        <end position="108"/>
    </location>
</feature>
<accession>A0AAE9E8N7</accession>
<keyword evidence="1" id="KW-0732">Signal</keyword>
<dbReference type="Proteomes" id="UP000829354">
    <property type="component" value="Chromosome I"/>
</dbReference>
<gene>
    <name evidence="2" type="ORF">L5515_002413</name>
</gene>
<proteinExistence type="predicted"/>
<protein>
    <submittedName>
        <fullName evidence="2">Uncharacterized protein</fullName>
    </submittedName>
</protein>
<keyword evidence="3" id="KW-1185">Reference proteome</keyword>
<evidence type="ECO:0000313" key="2">
    <source>
        <dbReference type="EMBL" id="UMM14714.1"/>
    </source>
</evidence>
<name>A0AAE9E8N7_CAEBR</name>
<organism evidence="2 3">
    <name type="scientific">Caenorhabditis briggsae</name>
    <dbReference type="NCBI Taxonomy" id="6238"/>
    <lineage>
        <taxon>Eukaryota</taxon>
        <taxon>Metazoa</taxon>
        <taxon>Ecdysozoa</taxon>
        <taxon>Nematoda</taxon>
        <taxon>Chromadorea</taxon>
        <taxon>Rhabditida</taxon>
        <taxon>Rhabditina</taxon>
        <taxon>Rhabditomorpha</taxon>
        <taxon>Rhabditoidea</taxon>
        <taxon>Rhabditidae</taxon>
        <taxon>Peloderinae</taxon>
        <taxon>Caenorhabditis</taxon>
    </lineage>
</organism>
<dbReference type="EMBL" id="CP092620">
    <property type="protein sequence ID" value="UMM14714.1"/>
    <property type="molecule type" value="Genomic_DNA"/>
</dbReference>
<sequence>MSHILITSVLVLITFQPLIDKEWPIDQDFFIRHIGQNEHYMMLDCKCPSIDQRKILKGFVEDRIAENREEVPNFTDDELRMLLCTCPVRLNDTMELEIFNPNISYSEI</sequence>